<organism evidence="6 7">
    <name type="scientific">Actinomadura livida</name>
    <dbReference type="NCBI Taxonomy" id="79909"/>
    <lineage>
        <taxon>Bacteria</taxon>
        <taxon>Bacillati</taxon>
        <taxon>Actinomycetota</taxon>
        <taxon>Actinomycetes</taxon>
        <taxon>Streptosporangiales</taxon>
        <taxon>Thermomonosporaceae</taxon>
        <taxon>Actinomadura</taxon>
    </lineage>
</organism>
<accession>A0A7W7IL29</accession>
<dbReference type="Proteomes" id="UP001501427">
    <property type="component" value="Unassembled WGS sequence"/>
</dbReference>
<dbReference type="InterPro" id="IPR010497">
    <property type="entry name" value="Epoxide_hydro_N"/>
</dbReference>
<evidence type="ECO:0000313" key="6">
    <source>
        <dbReference type="EMBL" id="MBB4778920.1"/>
    </source>
</evidence>
<dbReference type="RefSeq" id="WP_184890134.1">
    <property type="nucleotide sequence ID" value="NZ_BAAAHD010000012.1"/>
</dbReference>
<evidence type="ECO:0000313" key="7">
    <source>
        <dbReference type="Proteomes" id="UP000549343"/>
    </source>
</evidence>
<evidence type="ECO:0000313" key="8">
    <source>
        <dbReference type="Proteomes" id="UP001501427"/>
    </source>
</evidence>
<sequence>MPEIVSFHLDVPQEDLDDLAERLDRTRWPEELPGIGWDHGIPLARVKELAAHWRTTFDWRGREAALNAFPQFTTEIDGTNVHFVHVRSPEPDALPLIITHGWPSTVADFLDVIGPLTDPRAHGGDPKDAFHVVIPTLPGFTLSGPTREPGWGVNRIARAWAVLMDRLGYERYGAQGGDWGWPISSALGAVASDRVIGVHLNYIGSPPPGDGAVRLSEDDQERLERQKAYLASPAGYWQMQATRPQTVAYALTDSPVGQLAWIADKVTEWTDPASGIDDDRLLTTVMLYWLTGTAGSSARLHKENAARGGPPDPCPVPLGVAVFAHDLVRPVRSLVERVYDVAHWTEFDRGGHFPAVEAPELLTGDVRAFFRRLRER</sequence>
<dbReference type="GO" id="GO:0033961">
    <property type="term" value="F:cis-stilbene-oxide hydrolase activity"/>
    <property type="evidence" value="ECO:0007669"/>
    <property type="project" value="UniProtKB-EC"/>
</dbReference>
<dbReference type="EMBL" id="JACHMV010000001">
    <property type="protein sequence ID" value="MBB4778920.1"/>
    <property type="molecule type" value="Genomic_DNA"/>
</dbReference>
<evidence type="ECO:0000313" key="5">
    <source>
        <dbReference type="EMBL" id="GAA0553108.1"/>
    </source>
</evidence>
<gene>
    <name evidence="6" type="ORF">F4557_007338</name>
    <name evidence="5" type="ORF">GCM10009546_13900</name>
</gene>
<dbReference type="PRINTS" id="PR00412">
    <property type="entry name" value="EPOXHYDRLASE"/>
</dbReference>
<feature type="domain" description="Epoxide hydrolase N-terminal" evidence="4">
    <location>
        <begin position="6"/>
        <end position="109"/>
    </location>
</feature>
<keyword evidence="2" id="KW-0058">Aromatic hydrocarbons catabolism</keyword>
<dbReference type="InterPro" id="IPR000639">
    <property type="entry name" value="Epox_hydrolase-like"/>
</dbReference>
<reference evidence="5" key="3">
    <citation type="submission" date="2023-12" db="EMBL/GenBank/DDBJ databases">
        <authorList>
            <person name="Sun Q."/>
            <person name="Inoue M."/>
        </authorList>
    </citation>
    <scope>NUCLEOTIDE SEQUENCE</scope>
    <source>
        <strain evidence="5">JCM 10667</strain>
    </source>
</reference>
<reference evidence="6 7" key="2">
    <citation type="submission" date="2020-08" db="EMBL/GenBank/DDBJ databases">
        <title>Sequencing the genomes of 1000 actinobacteria strains.</title>
        <authorList>
            <person name="Klenk H.-P."/>
        </authorList>
    </citation>
    <scope>NUCLEOTIDE SEQUENCE [LARGE SCALE GENOMIC DNA]</scope>
    <source>
        <strain evidence="6 7">DSM 44772</strain>
    </source>
</reference>
<dbReference type="PANTHER" id="PTHR21661">
    <property type="entry name" value="EPOXIDE HYDROLASE 1-RELATED"/>
    <property type="match status" value="1"/>
</dbReference>
<evidence type="ECO:0000256" key="1">
    <source>
        <dbReference type="ARBA" id="ARBA00010088"/>
    </source>
</evidence>
<dbReference type="AlphaFoldDB" id="A0A7W7IL29"/>
<dbReference type="PANTHER" id="PTHR21661:SF35">
    <property type="entry name" value="EPOXIDE HYDROLASE"/>
    <property type="match status" value="1"/>
</dbReference>
<protein>
    <submittedName>
        <fullName evidence="5 6">Epoxide hydrolase</fullName>
        <ecNumber evidence="6">3.3.2.9</ecNumber>
    </submittedName>
</protein>
<dbReference type="SUPFAM" id="SSF53474">
    <property type="entry name" value="alpha/beta-Hydrolases"/>
    <property type="match status" value="1"/>
</dbReference>
<keyword evidence="3 6" id="KW-0378">Hydrolase</keyword>
<name>A0A7W7IL29_9ACTN</name>
<dbReference type="Proteomes" id="UP000549343">
    <property type="component" value="Unassembled WGS sequence"/>
</dbReference>
<dbReference type="InterPro" id="IPR029058">
    <property type="entry name" value="AB_hydrolase_fold"/>
</dbReference>
<proteinExistence type="inferred from homology"/>
<dbReference type="Gene3D" id="3.40.50.1820">
    <property type="entry name" value="alpha/beta hydrolase"/>
    <property type="match status" value="1"/>
</dbReference>
<evidence type="ECO:0000256" key="2">
    <source>
        <dbReference type="ARBA" id="ARBA00022797"/>
    </source>
</evidence>
<dbReference type="EC" id="3.3.2.9" evidence="6"/>
<reference evidence="5 8" key="1">
    <citation type="journal article" date="2019" name="Int. J. Syst. Evol. Microbiol.">
        <title>The Global Catalogue of Microorganisms (GCM) 10K type strain sequencing project: providing services to taxonomists for standard genome sequencing and annotation.</title>
        <authorList>
            <consortium name="The Broad Institute Genomics Platform"/>
            <consortium name="The Broad Institute Genome Sequencing Center for Infectious Disease"/>
            <person name="Wu L."/>
            <person name="Ma J."/>
        </authorList>
    </citation>
    <scope>NUCLEOTIDE SEQUENCE [LARGE SCALE GENOMIC DNA]</scope>
    <source>
        <strain evidence="5 8">JCM 10667</strain>
    </source>
</reference>
<dbReference type="InterPro" id="IPR016292">
    <property type="entry name" value="Epoxide_hydrolase"/>
</dbReference>
<dbReference type="GO" id="GO:0097176">
    <property type="term" value="P:epoxide metabolic process"/>
    <property type="evidence" value="ECO:0007669"/>
    <property type="project" value="TreeGrafter"/>
</dbReference>
<dbReference type="PIRSF" id="PIRSF001112">
    <property type="entry name" value="Epoxide_hydrolase"/>
    <property type="match status" value="1"/>
</dbReference>
<comment type="similarity">
    <text evidence="1">Belongs to the peptidase S33 family.</text>
</comment>
<keyword evidence="8" id="KW-1185">Reference proteome</keyword>
<dbReference type="Pfam" id="PF06441">
    <property type="entry name" value="EHN"/>
    <property type="match status" value="1"/>
</dbReference>
<dbReference type="EMBL" id="BAAAHD010000012">
    <property type="protein sequence ID" value="GAA0553108.1"/>
    <property type="molecule type" value="Genomic_DNA"/>
</dbReference>
<evidence type="ECO:0000259" key="4">
    <source>
        <dbReference type="Pfam" id="PF06441"/>
    </source>
</evidence>
<evidence type="ECO:0000256" key="3">
    <source>
        <dbReference type="ARBA" id="ARBA00022801"/>
    </source>
</evidence>
<comment type="caution">
    <text evidence="6">The sequence shown here is derived from an EMBL/GenBank/DDBJ whole genome shotgun (WGS) entry which is preliminary data.</text>
</comment>